<evidence type="ECO:0000313" key="4">
    <source>
        <dbReference type="Proteomes" id="UP000037269"/>
    </source>
</evidence>
<dbReference type="PATRIC" id="fig|47500.8.peg.658"/>
<feature type="chain" id="PRO_5038208556" description="Lipoprotein" evidence="1">
    <location>
        <begin position="31"/>
        <end position="175"/>
    </location>
</feature>
<evidence type="ECO:0000313" key="5">
    <source>
        <dbReference type="Proteomes" id="UP000182836"/>
    </source>
</evidence>
<dbReference type="EMBL" id="LGUG01000004">
    <property type="protein sequence ID" value="KON96606.1"/>
    <property type="molecule type" value="Genomic_DNA"/>
</dbReference>
<reference evidence="3 5" key="2">
    <citation type="submission" date="2016-10" db="EMBL/GenBank/DDBJ databases">
        <authorList>
            <person name="de Groot N.N."/>
        </authorList>
    </citation>
    <scope>NUCLEOTIDE SEQUENCE [LARGE SCALE GENOMIC DNA]</scope>
    <source>
        <strain evidence="3 5">DSM 2895</strain>
    </source>
</reference>
<dbReference type="AlphaFoldDB" id="A0A0D1V5W9"/>
<dbReference type="PROSITE" id="PS51257">
    <property type="entry name" value="PROKAR_LIPOPROTEIN"/>
    <property type="match status" value="1"/>
</dbReference>
<evidence type="ECO:0008006" key="6">
    <source>
        <dbReference type="Google" id="ProtNLM"/>
    </source>
</evidence>
<sequence length="175" mass="19628">MDQDKKGGYVKTHMKRIFLSLLLSSLFLSACTNEQIPATKSLKKIENLTIKMNGASLHWSIEGYTCTMTKDKIEFGNGTIRYIGADPLPDNQEFVFFELGFYTGKGDTIQRNSATGVNLSFPNGMQKIGSIKSSPDPYSSIQAEDVKNSYAIVKWSDKDGKEQQEKIELKPEEKQ</sequence>
<feature type="signal peptide" evidence="1">
    <location>
        <begin position="1"/>
        <end position="30"/>
    </location>
</feature>
<reference evidence="2 4" key="1">
    <citation type="submission" date="2015-07" db="EMBL/GenBank/DDBJ databases">
        <title>Fjat-14205 dsm 2895.</title>
        <authorList>
            <person name="Liu B."/>
            <person name="Wang J."/>
            <person name="Zhu Y."/>
            <person name="Liu G."/>
            <person name="Chen Q."/>
            <person name="Chen Z."/>
            <person name="Lan J."/>
            <person name="Che J."/>
            <person name="Ge C."/>
            <person name="Shi H."/>
            <person name="Pan Z."/>
            <person name="Liu X."/>
        </authorList>
    </citation>
    <scope>NUCLEOTIDE SEQUENCE [LARGE SCALE GENOMIC DNA]</scope>
    <source>
        <strain evidence="2 4">DSM 2895</strain>
    </source>
</reference>
<dbReference type="Proteomes" id="UP000037269">
    <property type="component" value="Unassembled WGS sequence"/>
</dbReference>
<dbReference type="EMBL" id="FNED01000019">
    <property type="protein sequence ID" value="SDJ50429.1"/>
    <property type="molecule type" value="Genomic_DNA"/>
</dbReference>
<evidence type="ECO:0000256" key="1">
    <source>
        <dbReference type="SAM" id="SignalP"/>
    </source>
</evidence>
<gene>
    <name evidence="2" type="ORF">AF333_15135</name>
    <name evidence="3" type="ORF">SAMN04487909_11953</name>
</gene>
<evidence type="ECO:0000313" key="3">
    <source>
        <dbReference type="EMBL" id="SDJ50429.1"/>
    </source>
</evidence>
<dbReference type="Proteomes" id="UP000182836">
    <property type="component" value="Unassembled WGS sequence"/>
</dbReference>
<evidence type="ECO:0000313" key="2">
    <source>
        <dbReference type="EMBL" id="KON96606.1"/>
    </source>
</evidence>
<name>A0A0D1V5W9_ANEMI</name>
<protein>
    <recommendedName>
        <fullName evidence="6">Lipoprotein</fullName>
    </recommendedName>
</protein>
<accession>A0A0D1V5W9</accession>
<keyword evidence="1" id="KW-0732">Signal</keyword>
<keyword evidence="4" id="KW-1185">Reference proteome</keyword>
<proteinExistence type="predicted"/>
<organism evidence="2 4">
    <name type="scientific">Aneurinibacillus migulanus</name>
    <name type="common">Bacillus migulanus</name>
    <dbReference type="NCBI Taxonomy" id="47500"/>
    <lineage>
        <taxon>Bacteria</taxon>
        <taxon>Bacillati</taxon>
        <taxon>Bacillota</taxon>
        <taxon>Bacilli</taxon>
        <taxon>Bacillales</taxon>
        <taxon>Paenibacillaceae</taxon>
        <taxon>Aneurinibacillus group</taxon>
        <taxon>Aneurinibacillus</taxon>
    </lineage>
</organism>